<dbReference type="PANTHER" id="PTHR23292:SF6">
    <property type="entry name" value="FI16602P1-RELATED"/>
    <property type="match status" value="1"/>
</dbReference>
<protein>
    <recommendedName>
        <fullName evidence="7">LITAF domain-containing protein</fullName>
    </recommendedName>
</protein>
<reference evidence="8 9" key="1">
    <citation type="submission" date="2016-03" db="EMBL/GenBank/DDBJ databases">
        <title>Fine-scale spatial genetic structure of a fungal parasite of coffee scale insects.</title>
        <authorList>
            <person name="Jackson D."/>
            <person name="Zemenick K.A."/>
            <person name="Malloure B."/>
            <person name="Quandt C.A."/>
            <person name="James T.Y."/>
        </authorList>
    </citation>
    <scope>NUCLEOTIDE SEQUENCE [LARGE SCALE GENOMIC DNA]</scope>
    <source>
        <strain evidence="8 9">UM487</strain>
    </source>
</reference>
<evidence type="ECO:0000256" key="1">
    <source>
        <dbReference type="ARBA" id="ARBA00004170"/>
    </source>
</evidence>
<comment type="subcellular location">
    <subcellularLocation>
        <location evidence="1">Membrane</location>
        <topology evidence="1">Peripheral membrane protein</topology>
    </subcellularLocation>
</comment>
<evidence type="ECO:0000256" key="2">
    <source>
        <dbReference type="ARBA" id="ARBA00005975"/>
    </source>
</evidence>
<feature type="compositionally biased region" description="Low complexity" evidence="6">
    <location>
        <begin position="374"/>
        <end position="387"/>
    </location>
</feature>
<feature type="region of interest" description="Disordered" evidence="6">
    <location>
        <begin position="369"/>
        <end position="444"/>
    </location>
</feature>
<dbReference type="InterPro" id="IPR037519">
    <property type="entry name" value="LITAF_fam"/>
</dbReference>
<evidence type="ECO:0000256" key="5">
    <source>
        <dbReference type="ARBA" id="ARBA00023136"/>
    </source>
</evidence>
<dbReference type="Proteomes" id="UP000243081">
    <property type="component" value="Unassembled WGS sequence"/>
</dbReference>
<evidence type="ECO:0000313" key="8">
    <source>
        <dbReference type="EMBL" id="OAR00863.1"/>
    </source>
</evidence>
<dbReference type="AlphaFoldDB" id="A0A179IEZ4"/>
<dbReference type="InterPro" id="IPR006629">
    <property type="entry name" value="LITAF"/>
</dbReference>
<keyword evidence="5" id="KW-0472">Membrane</keyword>
<comment type="caution">
    <text evidence="8">The sequence shown here is derived from an EMBL/GenBank/DDBJ whole genome shotgun (WGS) entry which is preliminary data.</text>
</comment>
<proteinExistence type="inferred from homology"/>
<accession>A0A179IEZ4</accession>
<feature type="region of interest" description="Disordered" evidence="6">
    <location>
        <begin position="199"/>
        <end position="275"/>
    </location>
</feature>
<dbReference type="SMART" id="SM00714">
    <property type="entry name" value="LITAF"/>
    <property type="match status" value="1"/>
</dbReference>
<feature type="compositionally biased region" description="Polar residues" evidence="6">
    <location>
        <begin position="400"/>
        <end position="435"/>
    </location>
</feature>
<keyword evidence="3" id="KW-0479">Metal-binding</keyword>
<organism evidence="8 9">
    <name type="scientific">Cordyceps confragosa</name>
    <name type="common">Lecanicillium lecanii</name>
    <dbReference type="NCBI Taxonomy" id="2714763"/>
    <lineage>
        <taxon>Eukaryota</taxon>
        <taxon>Fungi</taxon>
        <taxon>Dikarya</taxon>
        <taxon>Ascomycota</taxon>
        <taxon>Pezizomycotina</taxon>
        <taxon>Sordariomycetes</taxon>
        <taxon>Hypocreomycetidae</taxon>
        <taxon>Hypocreales</taxon>
        <taxon>Cordycipitaceae</taxon>
        <taxon>Akanthomyces</taxon>
    </lineage>
</organism>
<comment type="similarity">
    <text evidence="2">Belongs to the CDIP1/LITAF family.</text>
</comment>
<evidence type="ECO:0000256" key="3">
    <source>
        <dbReference type="ARBA" id="ARBA00022723"/>
    </source>
</evidence>
<dbReference type="Pfam" id="PF10601">
    <property type="entry name" value="zf-LITAF-like"/>
    <property type="match status" value="1"/>
</dbReference>
<evidence type="ECO:0000256" key="4">
    <source>
        <dbReference type="ARBA" id="ARBA00022833"/>
    </source>
</evidence>
<dbReference type="GO" id="GO:0008270">
    <property type="term" value="F:zinc ion binding"/>
    <property type="evidence" value="ECO:0007669"/>
    <property type="project" value="TreeGrafter"/>
</dbReference>
<feature type="compositionally biased region" description="Low complexity" evidence="6">
    <location>
        <begin position="199"/>
        <end position="226"/>
    </location>
</feature>
<sequence length="444" mass="48697">MFGQFSGVPYTKGPPKTGRWPGSSYFQADHHSIANFSTVFQALSTAAPRHVPLHPAPPQQELLGVNLIWLAGFISILHAADLLPRSSIVATHAPVPKHLVAGLIRLAPFPCRVPAKPLIIPQSSNGSSYRNVLLLRPVEAASGVAWQSGNERRPEGNARYGWASLTSLPPAETQTRRRIIFFSFSLAIHQPQRELLRAQQQQQCELPHDQPQQSQQQLASQQTAPTEPQPAHNKIPIQETAAESHPPSYEQAKASPAGQPPAGLTPGQAATVTPLNQLGDTPEWIDCPFCQTRTKTTVRKEGGNMQIIVGAVLCLVCVCLTCLPCMLHWFEDTEWHCSHCKKKVAIRQNEGAIQVLAPTQVVYSQYGHQNTMNNPQQQHGPGQNVQHSMPQHPDVAHQQEPPTTAGPNAQQSNPQHPHASQPQNQEIQPQPLQTPSHPPMDVKN</sequence>
<keyword evidence="9" id="KW-1185">Reference proteome</keyword>
<dbReference type="OrthoDB" id="5599753at2759"/>
<name>A0A179IEZ4_CORDF</name>
<dbReference type="PROSITE" id="PS51837">
    <property type="entry name" value="LITAF"/>
    <property type="match status" value="1"/>
</dbReference>
<evidence type="ECO:0000256" key="6">
    <source>
        <dbReference type="SAM" id="MobiDB-lite"/>
    </source>
</evidence>
<dbReference type="GO" id="GO:0016020">
    <property type="term" value="C:membrane"/>
    <property type="evidence" value="ECO:0007669"/>
    <property type="project" value="UniProtKB-SubCell"/>
</dbReference>
<feature type="domain" description="LITAF" evidence="7">
    <location>
        <begin position="267"/>
        <end position="349"/>
    </location>
</feature>
<dbReference type="EMBL" id="LUKN01001479">
    <property type="protein sequence ID" value="OAR00863.1"/>
    <property type="molecule type" value="Genomic_DNA"/>
</dbReference>
<evidence type="ECO:0000259" key="7">
    <source>
        <dbReference type="PROSITE" id="PS51837"/>
    </source>
</evidence>
<evidence type="ECO:0000313" key="9">
    <source>
        <dbReference type="Proteomes" id="UP000243081"/>
    </source>
</evidence>
<gene>
    <name evidence="8" type="ORF">LLEC1_02733</name>
</gene>
<keyword evidence="4" id="KW-0862">Zinc</keyword>
<dbReference type="PANTHER" id="PTHR23292">
    <property type="entry name" value="LIPOPOLYSACCHARIDE-INDUCED TUMOR NECROSIS FACTOR-ALPHA FACTOR"/>
    <property type="match status" value="1"/>
</dbReference>